<reference evidence="3 4" key="1">
    <citation type="submission" date="2016-11" db="EMBL/GenBank/DDBJ databases">
        <title>Description of two novel members of the family Erysipelotrichaceae: Ileibacterium lipovorans gen. nov., sp. nov. and Dubosiella newyorkensis, gen. nov., sp. nov.</title>
        <authorList>
            <person name="Cox L.M."/>
            <person name="Sohn J."/>
            <person name="Tyrrell K.L."/>
            <person name="Citron D.M."/>
            <person name="Lawson P.A."/>
            <person name="Patel N.B."/>
            <person name="Iizumi T."/>
            <person name="Perez-Perez G.I."/>
            <person name="Goldstein E.J."/>
            <person name="Blaser M.J."/>
        </authorList>
    </citation>
    <scope>NUCLEOTIDE SEQUENCE [LARGE SCALE GENOMIC DNA]</scope>
    <source>
        <strain evidence="3 4">NYU-BL-A3</strain>
    </source>
</reference>
<sequence length="191" mass="20725">MSLDLQKGFTLDLSKPNGASLSEVRVSLIWDPVIQGTDVDIDLSAFLLHNGKITSAADVVYFNTPKNGPASSYVLHSDDSRTGAEASGDDEDEWIQVNLDRVPANVTSIVFVANIFNYQINNQTFGVVRSLARITDSATSKRLADFALSNDYATDSAIILGAVERQNGSWVFNTIGEGMMADLNGMLARFQ</sequence>
<proteinExistence type="inferred from homology"/>
<dbReference type="PANTHER" id="PTHR32097">
    <property type="entry name" value="CAMP-BINDING PROTEIN 1-RELATED"/>
    <property type="match status" value="1"/>
</dbReference>
<dbReference type="AlphaFoldDB" id="A0A1U7NFS6"/>
<dbReference type="Proteomes" id="UP000186341">
    <property type="component" value="Unassembled WGS sequence"/>
</dbReference>
<evidence type="ECO:0000256" key="1">
    <source>
        <dbReference type="ARBA" id="ARBA00008775"/>
    </source>
</evidence>
<keyword evidence="4" id="KW-1185">Reference proteome</keyword>
<dbReference type="InterPro" id="IPR003325">
    <property type="entry name" value="TerD"/>
</dbReference>
<comment type="caution">
    <text evidence="3">The sequence shown here is derived from an EMBL/GenBank/DDBJ whole genome shotgun (WGS) entry which is preliminary data.</text>
</comment>
<evidence type="ECO:0000259" key="2">
    <source>
        <dbReference type="Pfam" id="PF02342"/>
    </source>
</evidence>
<dbReference type="InterPro" id="IPR051324">
    <property type="entry name" value="Stress/Tellurium_Resist"/>
</dbReference>
<protein>
    <recommendedName>
        <fullName evidence="2">TerD domain-containing protein</fullName>
    </recommendedName>
</protein>
<organism evidence="3 4">
    <name type="scientific">Ileibacterium valens</name>
    <dbReference type="NCBI Taxonomy" id="1862668"/>
    <lineage>
        <taxon>Bacteria</taxon>
        <taxon>Bacillati</taxon>
        <taxon>Bacillota</taxon>
        <taxon>Erysipelotrichia</taxon>
        <taxon>Erysipelotrichales</taxon>
        <taxon>Erysipelotrichaceae</taxon>
        <taxon>Ileibacterium</taxon>
    </lineage>
</organism>
<dbReference type="Pfam" id="PF02342">
    <property type="entry name" value="TerD"/>
    <property type="match status" value="1"/>
</dbReference>
<dbReference type="Gene3D" id="2.60.60.30">
    <property type="entry name" value="sav2460 like domains"/>
    <property type="match status" value="1"/>
</dbReference>
<evidence type="ECO:0000313" key="4">
    <source>
        <dbReference type="Proteomes" id="UP000186341"/>
    </source>
</evidence>
<evidence type="ECO:0000313" key="3">
    <source>
        <dbReference type="EMBL" id="OLU39403.1"/>
    </source>
</evidence>
<dbReference type="CDD" id="cd06974">
    <property type="entry name" value="TerD_like"/>
    <property type="match status" value="1"/>
</dbReference>
<accession>A0A1U7NFS6</accession>
<dbReference type="EMBL" id="MPJW01000136">
    <property type="protein sequence ID" value="OLU39403.1"/>
    <property type="molecule type" value="Genomic_DNA"/>
</dbReference>
<comment type="similarity">
    <text evidence="1">Belongs to the CAPAB/TerDEXZ family.</text>
</comment>
<feature type="domain" description="TerD" evidence="2">
    <location>
        <begin position="1"/>
        <end position="190"/>
    </location>
</feature>
<gene>
    <name evidence="3" type="ORF">BO222_06775</name>
</gene>
<dbReference type="PANTHER" id="PTHR32097:SF4">
    <property type="entry name" value="GENERAL STRESS PROTEIN 16U"/>
    <property type="match status" value="1"/>
</dbReference>
<name>A0A1U7NFS6_9FIRM</name>